<keyword evidence="2" id="KW-0472">Membrane</keyword>
<keyword evidence="2" id="KW-0812">Transmembrane</keyword>
<feature type="transmembrane region" description="Helical" evidence="2">
    <location>
        <begin position="318"/>
        <end position="344"/>
    </location>
</feature>
<accession>X6LA14</accession>
<evidence type="ECO:0000256" key="1">
    <source>
        <dbReference type="SAM" id="MobiDB-lite"/>
    </source>
</evidence>
<name>X6LA14_RETFI</name>
<proteinExistence type="predicted"/>
<evidence type="ECO:0000313" key="3">
    <source>
        <dbReference type="EMBL" id="ETN97579.1"/>
    </source>
</evidence>
<evidence type="ECO:0000256" key="2">
    <source>
        <dbReference type="SAM" id="Phobius"/>
    </source>
</evidence>
<keyword evidence="2" id="KW-1133">Transmembrane helix</keyword>
<comment type="caution">
    <text evidence="3">The sequence shown here is derived from an EMBL/GenBank/DDBJ whole genome shotgun (WGS) entry which is preliminary data.</text>
</comment>
<feature type="region of interest" description="Disordered" evidence="1">
    <location>
        <begin position="198"/>
        <end position="232"/>
    </location>
</feature>
<organism evidence="3 4">
    <name type="scientific">Reticulomyxa filosa</name>
    <dbReference type="NCBI Taxonomy" id="46433"/>
    <lineage>
        <taxon>Eukaryota</taxon>
        <taxon>Sar</taxon>
        <taxon>Rhizaria</taxon>
        <taxon>Retaria</taxon>
        <taxon>Foraminifera</taxon>
        <taxon>Monothalamids</taxon>
        <taxon>Reticulomyxidae</taxon>
        <taxon>Reticulomyxa</taxon>
    </lineage>
</organism>
<evidence type="ECO:0000313" key="4">
    <source>
        <dbReference type="Proteomes" id="UP000023152"/>
    </source>
</evidence>
<dbReference type="EMBL" id="ASPP01049252">
    <property type="protein sequence ID" value="ETN97579.1"/>
    <property type="molecule type" value="Genomic_DNA"/>
</dbReference>
<feature type="transmembrane region" description="Helical" evidence="2">
    <location>
        <begin position="413"/>
        <end position="437"/>
    </location>
</feature>
<feature type="transmembrane region" description="Helical" evidence="2">
    <location>
        <begin position="254"/>
        <end position="281"/>
    </location>
</feature>
<reference evidence="3 4" key="1">
    <citation type="journal article" date="2013" name="Curr. Biol.">
        <title>The Genome of the Foraminiferan Reticulomyxa filosa.</title>
        <authorList>
            <person name="Glockner G."/>
            <person name="Hulsmann N."/>
            <person name="Schleicher M."/>
            <person name="Noegel A.A."/>
            <person name="Eichinger L."/>
            <person name="Gallinger C."/>
            <person name="Pawlowski J."/>
            <person name="Sierra R."/>
            <person name="Euteneuer U."/>
            <person name="Pillet L."/>
            <person name="Moustafa A."/>
            <person name="Platzer M."/>
            <person name="Groth M."/>
            <person name="Szafranski K."/>
            <person name="Schliwa M."/>
        </authorList>
    </citation>
    <scope>NUCLEOTIDE SEQUENCE [LARGE SCALE GENOMIC DNA]</scope>
</reference>
<keyword evidence="4" id="KW-1185">Reference proteome</keyword>
<gene>
    <name evidence="3" type="ORF">RFI_39950</name>
</gene>
<protein>
    <submittedName>
        <fullName evidence="3">Uncharacterized protein</fullName>
    </submittedName>
</protein>
<sequence length="493" mass="56104">MTPEFDCLQNIAYVKFVTKQGTPLRATMWYQILKRKTENFTLTSVGCRPPNTNAKKSNKFLFKSMSASQPFSDDKETQVALLSHGKTEAIKNEKHNTKGVETDMETLITTEIHVDTNETNALIAHTDHEDELQKGKTKQEGTQGQDKGILISTTASPQHEANDEDLVTNSTVGANAMAKTRLLTIETESDVMPTMATMAIETKKRKRKKRKKQDKKKGGLPNADEAKKSITTKNADMSTTKKNKYWTQECDIHFFPYGLGLLLVHILSDCAGIVVGFLLYYAINRDASFTNCSFTTTASATHYHQFQEYYDHDTQFGFGIYCILLIVFSLANLCIFAYLLIFVFKHDHELSDNRLGFSNLHFRVLVIIGLLLLVGWVVISSLVINVLLDYVFNKSEIGCSQQFFYHRFSSKHFNVPGFGLGLLGIFALVRYSVWILWCCRACFWDCNCTECAYHYCCCFVRLYNKSNSGIVTYPHDHVQNEEQEHSIEAHKDY</sequence>
<feature type="compositionally biased region" description="Basic residues" evidence="1">
    <location>
        <begin position="203"/>
        <end position="215"/>
    </location>
</feature>
<feature type="transmembrane region" description="Helical" evidence="2">
    <location>
        <begin position="364"/>
        <end position="392"/>
    </location>
</feature>
<dbReference type="Proteomes" id="UP000023152">
    <property type="component" value="Unassembled WGS sequence"/>
</dbReference>
<dbReference type="AlphaFoldDB" id="X6LA14"/>